<protein>
    <submittedName>
        <fullName evidence="2">Uncharacterized protein</fullName>
    </submittedName>
</protein>
<evidence type="ECO:0000313" key="3">
    <source>
        <dbReference type="Proteomes" id="UP000825890"/>
    </source>
</evidence>
<proteinExistence type="predicted"/>
<name>A0A9P3CAM6_9PEZI</name>
<dbReference type="OrthoDB" id="3650043at2759"/>
<sequence>MPEDTRTAPSTHQHAMWSIQEAYDIYNGADDGEGLARFIDAAEAVLETHIHPLDRIRLLALLGTAVADPRETADFYTQAESQWQIAKLYQNLMQGETEAKMHELRVLIDQLGDVVHGEHQAAHGSEEDEDNESDEDEELDTQELVGLSPKAVPSRSTSVEPPNQELDGNSNCPALSTTPEQKLVIRPSKGREILDSETR</sequence>
<feature type="region of interest" description="Disordered" evidence="1">
    <location>
        <begin position="117"/>
        <end position="199"/>
    </location>
</feature>
<organism evidence="2 3">
    <name type="scientific">Cercospora kikuchii</name>
    <dbReference type="NCBI Taxonomy" id="84275"/>
    <lineage>
        <taxon>Eukaryota</taxon>
        <taxon>Fungi</taxon>
        <taxon>Dikarya</taxon>
        <taxon>Ascomycota</taxon>
        <taxon>Pezizomycotina</taxon>
        <taxon>Dothideomycetes</taxon>
        <taxon>Dothideomycetidae</taxon>
        <taxon>Mycosphaerellales</taxon>
        <taxon>Mycosphaerellaceae</taxon>
        <taxon>Cercospora</taxon>
    </lineage>
</organism>
<feature type="compositionally biased region" description="Acidic residues" evidence="1">
    <location>
        <begin position="126"/>
        <end position="141"/>
    </location>
</feature>
<accession>A0A9P3CAM6</accession>
<feature type="compositionally biased region" description="Polar residues" evidence="1">
    <location>
        <begin position="154"/>
        <end position="180"/>
    </location>
</feature>
<evidence type="ECO:0000256" key="1">
    <source>
        <dbReference type="SAM" id="MobiDB-lite"/>
    </source>
</evidence>
<feature type="compositionally biased region" description="Basic and acidic residues" evidence="1">
    <location>
        <begin position="189"/>
        <end position="199"/>
    </location>
</feature>
<dbReference type="RefSeq" id="XP_044653825.1">
    <property type="nucleotide sequence ID" value="XM_044797890.1"/>
</dbReference>
<gene>
    <name evidence="2" type="ORF">CKM354_000272500</name>
</gene>
<evidence type="ECO:0000313" key="2">
    <source>
        <dbReference type="EMBL" id="GIZ39338.1"/>
    </source>
</evidence>
<keyword evidence="3" id="KW-1185">Reference proteome</keyword>
<dbReference type="AlphaFoldDB" id="A0A9P3CAM6"/>
<comment type="caution">
    <text evidence="2">The sequence shown here is derived from an EMBL/GenBank/DDBJ whole genome shotgun (WGS) entry which is preliminary data.</text>
</comment>
<dbReference type="Proteomes" id="UP000825890">
    <property type="component" value="Unassembled WGS sequence"/>
</dbReference>
<reference evidence="2 3" key="1">
    <citation type="submission" date="2021-01" db="EMBL/GenBank/DDBJ databases">
        <title>Cercospora kikuchii MAFF 305040 whole genome shotgun sequence.</title>
        <authorList>
            <person name="Kashiwa T."/>
            <person name="Suzuki T."/>
        </authorList>
    </citation>
    <scope>NUCLEOTIDE SEQUENCE [LARGE SCALE GENOMIC DNA]</scope>
    <source>
        <strain evidence="2 3">MAFF 305040</strain>
    </source>
</reference>
<dbReference type="GeneID" id="68288300"/>
<dbReference type="EMBL" id="BOLY01000002">
    <property type="protein sequence ID" value="GIZ39338.1"/>
    <property type="molecule type" value="Genomic_DNA"/>
</dbReference>